<organism evidence="6 7">
    <name type="scientific">Streptomyces palmae</name>
    <dbReference type="NCBI Taxonomy" id="1701085"/>
    <lineage>
        <taxon>Bacteria</taxon>
        <taxon>Bacillati</taxon>
        <taxon>Actinomycetota</taxon>
        <taxon>Actinomycetes</taxon>
        <taxon>Kitasatosporales</taxon>
        <taxon>Streptomycetaceae</taxon>
        <taxon>Streptomyces</taxon>
    </lineage>
</organism>
<dbReference type="InterPro" id="IPR046342">
    <property type="entry name" value="CBS_dom_sf"/>
</dbReference>
<dbReference type="InterPro" id="IPR000644">
    <property type="entry name" value="CBS_dom"/>
</dbReference>
<dbReference type="EMBL" id="SRID01000041">
    <property type="protein sequence ID" value="TGB15186.1"/>
    <property type="molecule type" value="Genomic_DNA"/>
</dbReference>
<accession>A0A4Z0HAC4</accession>
<evidence type="ECO:0000256" key="1">
    <source>
        <dbReference type="ARBA" id="ARBA00023122"/>
    </source>
</evidence>
<evidence type="ECO:0000259" key="4">
    <source>
        <dbReference type="PROSITE" id="PS50914"/>
    </source>
</evidence>
<dbReference type="SMART" id="SM00116">
    <property type="entry name" value="CBS"/>
    <property type="match status" value="2"/>
</dbReference>
<evidence type="ECO:0000256" key="3">
    <source>
        <dbReference type="SAM" id="MobiDB-lite"/>
    </source>
</evidence>
<dbReference type="Proteomes" id="UP000297948">
    <property type="component" value="Unassembled WGS sequence"/>
</dbReference>
<evidence type="ECO:0000256" key="2">
    <source>
        <dbReference type="PROSITE-ProRule" id="PRU00703"/>
    </source>
</evidence>
<feature type="domain" description="CBS" evidence="5">
    <location>
        <begin position="12"/>
        <end position="68"/>
    </location>
</feature>
<gene>
    <name evidence="6" type="ORF">E4099_07165</name>
</gene>
<dbReference type="PROSITE" id="PS51371">
    <property type="entry name" value="CBS"/>
    <property type="match status" value="2"/>
</dbReference>
<evidence type="ECO:0000313" key="7">
    <source>
        <dbReference type="Proteomes" id="UP000297948"/>
    </source>
</evidence>
<keyword evidence="1 2" id="KW-0129">CBS domain</keyword>
<dbReference type="AlphaFoldDB" id="A0A4Z0HAC4"/>
<dbReference type="RefSeq" id="WP_135338099.1">
    <property type="nucleotide sequence ID" value="NZ_JBHLTX010000013.1"/>
</dbReference>
<reference evidence="6 7" key="1">
    <citation type="submission" date="2019-03" db="EMBL/GenBank/DDBJ databases">
        <authorList>
            <person name="Gonzalez-Pimentel J.L."/>
        </authorList>
    </citation>
    <scope>NUCLEOTIDE SEQUENCE [LARGE SCALE GENOMIC DNA]</scope>
    <source>
        <strain evidence="6 7">JCM 31289</strain>
    </source>
</reference>
<comment type="caution">
    <text evidence="6">The sequence shown here is derived from an EMBL/GenBank/DDBJ whole genome shotgun (WGS) entry which is preliminary data.</text>
</comment>
<dbReference type="PIRSF" id="PIRSF036990">
    <property type="entry name" value="UCP036990_CBS_BON"/>
    <property type="match status" value="1"/>
</dbReference>
<sequence length="220" mass="23723">MGARHTTVSEVMTRDVVTVRTDTPFKEVASLLSTHGISAVPVADEQGAPVGVVSEADLLRKQIEDPDLPGRAAPSQGGDEAAKARAQNAAGLMTAPVATVRADWPVAGAAREMDRYRVRRLVVVDDADRIVGIVSRSDLLRVFLRPDAEIRQEIQDEVLTGIMRLSGEDVQVQVHDGVVTLRGAVESRRTAQIVERLARGVDGVVSIRPMIDYAVDDVDV</sequence>
<evidence type="ECO:0000313" key="6">
    <source>
        <dbReference type="EMBL" id="TGB15186.1"/>
    </source>
</evidence>
<keyword evidence="7" id="KW-1185">Reference proteome</keyword>
<dbReference type="InterPro" id="IPR017080">
    <property type="entry name" value="UCP036990_CBS_BON"/>
</dbReference>
<name>A0A4Z0HAC4_9ACTN</name>
<feature type="domain" description="BON" evidence="4">
    <location>
        <begin position="146"/>
        <end position="220"/>
    </location>
</feature>
<proteinExistence type="predicted"/>
<dbReference type="Pfam" id="PF04972">
    <property type="entry name" value="BON"/>
    <property type="match status" value="1"/>
</dbReference>
<feature type="domain" description="CBS" evidence="5">
    <location>
        <begin position="93"/>
        <end position="149"/>
    </location>
</feature>
<dbReference type="Gene3D" id="3.10.580.10">
    <property type="entry name" value="CBS-domain"/>
    <property type="match status" value="1"/>
</dbReference>
<dbReference type="PANTHER" id="PTHR43080">
    <property type="entry name" value="CBS DOMAIN-CONTAINING PROTEIN CBSX3, MITOCHONDRIAL"/>
    <property type="match status" value="1"/>
</dbReference>
<feature type="region of interest" description="Disordered" evidence="3">
    <location>
        <begin position="65"/>
        <end position="87"/>
    </location>
</feature>
<dbReference type="InterPro" id="IPR007055">
    <property type="entry name" value="BON_dom"/>
</dbReference>
<dbReference type="SUPFAM" id="SSF54631">
    <property type="entry name" value="CBS-domain pair"/>
    <property type="match status" value="1"/>
</dbReference>
<protein>
    <submittedName>
        <fullName evidence="6">CBS domain-containing protein</fullName>
    </submittedName>
</protein>
<dbReference type="PROSITE" id="PS50914">
    <property type="entry name" value="BON"/>
    <property type="match status" value="1"/>
</dbReference>
<dbReference type="OrthoDB" id="2111978at2"/>
<dbReference type="PANTHER" id="PTHR43080:SF29">
    <property type="entry name" value="OS02G0818000 PROTEIN"/>
    <property type="match status" value="1"/>
</dbReference>
<evidence type="ECO:0000259" key="5">
    <source>
        <dbReference type="PROSITE" id="PS51371"/>
    </source>
</evidence>
<dbReference type="Pfam" id="PF00571">
    <property type="entry name" value="CBS"/>
    <property type="match status" value="2"/>
</dbReference>
<dbReference type="InterPro" id="IPR051257">
    <property type="entry name" value="Diverse_CBS-Domain"/>
</dbReference>
<dbReference type="Gene3D" id="3.30.1340.30">
    <property type="match status" value="1"/>
</dbReference>